<evidence type="ECO:0000313" key="2">
    <source>
        <dbReference type="EMBL" id="KAH3658868.1"/>
    </source>
</evidence>
<feature type="transmembrane region" description="Helical" evidence="1">
    <location>
        <begin position="20"/>
        <end position="39"/>
    </location>
</feature>
<dbReference type="AlphaFoldDB" id="A0A9P8NPK3"/>
<evidence type="ECO:0000256" key="1">
    <source>
        <dbReference type="SAM" id="Phobius"/>
    </source>
</evidence>
<proteinExistence type="predicted"/>
<reference evidence="2" key="1">
    <citation type="journal article" date="2021" name="Open Biol.">
        <title>Shared evolutionary footprints suggest mitochondrial oxidative damage underlies multiple complex I losses in fungi.</title>
        <authorList>
            <person name="Schikora-Tamarit M.A."/>
            <person name="Marcet-Houben M."/>
            <person name="Nosek J."/>
            <person name="Gabaldon T."/>
        </authorList>
    </citation>
    <scope>NUCLEOTIDE SEQUENCE</scope>
    <source>
        <strain evidence="2">NCAIM Y.01608</strain>
    </source>
</reference>
<dbReference type="InterPro" id="IPR021848">
    <property type="entry name" value="HODM_asu-like"/>
</dbReference>
<accession>A0A9P8NPK3</accession>
<name>A0A9P8NPK3_9ASCO</name>
<sequence>MAVVVEGIHRLYRAAQSPSFWALAALALAAATLVYRYLISAEMGPMYLKKYKPLPVAKANNKNRKFGHWTPEQFTYPPVKPYPEWSIEKTKPIAYRAFKHTYFITMGIRNMEWDSWIELDNEWHKYHARKLQRLEEKNSDLYGTSPDAWDGVLELLEEFRNYLPQRYPSLFRKTRKGIENLETGESFEFIGVPKSEFKMDPVLMASLLVQDDLAVMVENEKGEYVLRAGAIMLAGFWRLKDKLGMPLSMIHTSGDVPKYNEKLKAGMEKFFIRQTCDKPVVRNNYFLQADDDLAWSYSIGDESKEVVGWYTASPATDINKIYFRSERQSVRRLPKTGVTVFTIRTYFLPVVKLCEEPFVPLRLLNGIRSWDKDVQEYRGYTIFKDVLMPYLEKKAEEQAKMGYTPDKEPNNYPY</sequence>
<dbReference type="Proteomes" id="UP000788993">
    <property type="component" value="Unassembled WGS sequence"/>
</dbReference>
<protein>
    <submittedName>
        <fullName evidence="2">Uncharacterized protein</fullName>
    </submittedName>
</protein>
<comment type="caution">
    <text evidence="2">The sequence shown here is derived from an EMBL/GenBank/DDBJ whole genome shotgun (WGS) entry which is preliminary data.</text>
</comment>
<reference evidence="2" key="2">
    <citation type="submission" date="2021-01" db="EMBL/GenBank/DDBJ databases">
        <authorList>
            <person name="Schikora-Tamarit M.A."/>
        </authorList>
    </citation>
    <scope>NUCLEOTIDE SEQUENCE</scope>
    <source>
        <strain evidence="2">NCAIM Y.01608</strain>
    </source>
</reference>
<evidence type="ECO:0000313" key="3">
    <source>
        <dbReference type="Proteomes" id="UP000788993"/>
    </source>
</evidence>
<dbReference type="EMBL" id="JAEUBD010001571">
    <property type="protein sequence ID" value="KAH3658868.1"/>
    <property type="molecule type" value="Genomic_DNA"/>
</dbReference>
<dbReference type="Pfam" id="PF11927">
    <property type="entry name" value="HODM_asu-like"/>
    <property type="match status" value="1"/>
</dbReference>
<keyword evidence="1" id="KW-0472">Membrane</keyword>
<organism evidence="2 3">
    <name type="scientific">Ogataea polymorpha</name>
    <dbReference type="NCBI Taxonomy" id="460523"/>
    <lineage>
        <taxon>Eukaryota</taxon>
        <taxon>Fungi</taxon>
        <taxon>Dikarya</taxon>
        <taxon>Ascomycota</taxon>
        <taxon>Saccharomycotina</taxon>
        <taxon>Pichiomycetes</taxon>
        <taxon>Pichiales</taxon>
        <taxon>Pichiaceae</taxon>
        <taxon>Ogataea</taxon>
    </lineage>
</organism>
<gene>
    <name evidence="2" type="ORF">OGATHE_006594</name>
</gene>
<keyword evidence="1" id="KW-1133">Transmembrane helix</keyword>
<keyword evidence="3" id="KW-1185">Reference proteome</keyword>
<keyword evidence="1" id="KW-0812">Transmembrane</keyword>